<dbReference type="InterPro" id="IPR012349">
    <property type="entry name" value="Split_barrel_FMN-bd"/>
</dbReference>
<dbReference type="AlphaFoldDB" id="A0A7W6FV94"/>
<dbReference type="PANTHER" id="PTHR30466">
    <property type="entry name" value="FLAVIN REDUCTASE"/>
    <property type="match status" value="1"/>
</dbReference>
<evidence type="ECO:0000313" key="4">
    <source>
        <dbReference type="EMBL" id="MBB3937049.1"/>
    </source>
</evidence>
<comment type="similarity">
    <text evidence="1">Belongs to the non-flavoprotein flavin reductase family.</text>
</comment>
<evidence type="ECO:0000259" key="3">
    <source>
        <dbReference type="SMART" id="SM00903"/>
    </source>
</evidence>
<dbReference type="Gene3D" id="2.30.110.10">
    <property type="entry name" value="Electron Transport, Fmn-binding Protein, Chain A"/>
    <property type="match status" value="1"/>
</dbReference>
<evidence type="ECO:0000256" key="1">
    <source>
        <dbReference type="ARBA" id="ARBA00008898"/>
    </source>
</evidence>
<dbReference type="SMART" id="SM00903">
    <property type="entry name" value="Flavin_Reduct"/>
    <property type="match status" value="1"/>
</dbReference>
<reference evidence="4 5" key="1">
    <citation type="submission" date="2020-08" db="EMBL/GenBank/DDBJ databases">
        <title>Genomic Encyclopedia of Type Strains, Phase IV (KMG-IV): sequencing the most valuable type-strain genomes for metagenomic binning, comparative biology and taxonomic classification.</title>
        <authorList>
            <person name="Goeker M."/>
        </authorList>
    </citation>
    <scope>NUCLEOTIDE SEQUENCE [LARGE SCALE GENOMIC DNA]</scope>
    <source>
        <strain evidence="4 5">DSM 25024</strain>
    </source>
</reference>
<dbReference type="PANTHER" id="PTHR30466:SF11">
    <property type="entry name" value="FLAVIN-DEPENDENT MONOOXYGENASE, REDUCTASE SUBUNIT HSAB"/>
    <property type="match status" value="1"/>
</dbReference>
<dbReference type="InterPro" id="IPR002563">
    <property type="entry name" value="Flavin_Rdtase-like_dom"/>
</dbReference>
<evidence type="ECO:0000313" key="5">
    <source>
        <dbReference type="Proteomes" id="UP000531216"/>
    </source>
</evidence>
<dbReference type="Pfam" id="PF01613">
    <property type="entry name" value="Flavin_Reduct"/>
    <property type="match status" value="1"/>
</dbReference>
<feature type="domain" description="Flavin reductase like" evidence="3">
    <location>
        <begin position="30"/>
        <end position="176"/>
    </location>
</feature>
<keyword evidence="5" id="KW-1185">Reference proteome</keyword>
<dbReference type="InterPro" id="IPR050268">
    <property type="entry name" value="NADH-dep_flavin_reductase"/>
</dbReference>
<evidence type="ECO:0000256" key="2">
    <source>
        <dbReference type="ARBA" id="ARBA00023002"/>
    </source>
</evidence>
<organism evidence="4 5">
    <name type="scientific">Aureimonas phyllosphaerae</name>
    <dbReference type="NCBI Taxonomy" id="1166078"/>
    <lineage>
        <taxon>Bacteria</taxon>
        <taxon>Pseudomonadati</taxon>
        <taxon>Pseudomonadota</taxon>
        <taxon>Alphaproteobacteria</taxon>
        <taxon>Hyphomicrobiales</taxon>
        <taxon>Aurantimonadaceae</taxon>
        <taxon>Aureimonas</taxon>
    </lineage>
</organism>
<comment type="caution">
    <text evidence="4">The sequence shown here is derived from an EMBL/GenBank/DDBJ whole genome shotgun (WGS) entry which is preliminary data.</text>
</comment>
<dbReference type="OrthoDB" id="9792858at2"/>
<accession>A0A7W6FV94</accession>
<protein>
    <submittedName>
        <fullName evidence="4">Flavin reductase (DIM6/NTAB) family NADH-FMN oxidoreductase RutF</fullName>
    </submittedName>
</protein>
<dbReference type="GO" id="GO:0010181">
    <property type="term" value="F:FMN binding"/>
    <property type="evidence" value="ECO:0007669"/>
    <property type="project" value="InterPro"/>
</dbReference>
<dbReference type="RefSeq" id="WP_090965391.1">
    <property type="nucleotide sequence ID" value="NZ_FOOA01000018.1"/>
</dbReference>
<proteinExistence type="inferred from homology"/>
<dbReference type="Proteomes" id="UP000531216">
    <property type="component" value="Unassembled WGS sequence"/>
</dbReference>
<dbReference type="GO" id="GO:0042602">
    <property type="term" value="F:riboflavin reductase (NADPH) activity"/>
    <property type="evidence" value="ECO:0007669"/>
    <property type="project" value="TreeGrafter"/>
</dbReference>
<name>A0A7W6FV94_9HYPH</name>
<dbReference type="SUPFAM" id="SSF50475">
    <property type="entry name" value="FMN-binding split barrel"/>
    <property type="match status" value="1"/>
</dbReference>
<sequence>MSVTAPFIRSHFHAGKLAAPPAAPGLKDAMRHLVGGVCVVTAGTGADRTGATVTSAHSLSMEPETMLVSLNLSSSTLPVVRRFGHYGVNLLAAHQEGVADRFAGRGGAKGADRYLGADWTILETGASLLEGALAVVDCEVERIIEHHSHALVFGAVRAVRLGAGDPLVYSHGRYGAYRAAV</sequence>
<dbReference type="EMBL" id="JACIDO010000006">
    <property type="protein sequence ID" value="MBB3937049.1"/>
    <property type="molecule type" value="Genomic_DNA"/>
</dbReference>
<gene>
    <name evidence="4" type="ORF">GGR05_003214</name>
</gene>
<keyword evidence="2" id="KW-0560">Oxidoreductase</keyword>